<dbReference type="GO" id="GO:0016787">
    <property type="term" value="F:hydrolase activity"/>
    <property type="evidence" value="ECO:0007669"/>
    <property type="project" value="UniProtKB-KW"/>
</dbReference>
<dbReference type="InterPro" id="IPR050698">
    <property type="entry name" value="MBL"/>
</dbReference>
<evidence type="ECO:0008006" key="6">
    <source>
        <dbReference type="Google" id="ProtNLM"/>
    </source>
</evidence>
<dbReference type="AlphaFoldDB" id="A0A1F6E6L7"/>
<dbReference type="Proteomes" id="UP000176689">
    <property type="component" value="Unassembled WGS sequence"/>
</dbReference>
<name>A0A1F6E6L7_9BACT</name>
<evidence type="ECO:0000256" key="1">
    <source>
        <dbReference type="ARBA" id="ARBA00022801"/>
    </source>
</evidence>
<evidence type="ECO:0000313" key="5">
    <source>
        <dbReference type="Proteomes" id="UP000176689"/>
    </source>
</evidence>
<dbReference type="Gene3D" id="3.40.50.10890">
    <property type="match status" value="1"/>
</dbReference>
<organism evidence="4 5">
    <name type="scientific">Candidatus Kaiserbacteria bacterium RIFCSPHIGHO2_12_FULL_53_13</name>
    <dbReference type="NCBI Taxonomy" id="1798502"/>
    <lineage>
        <taxon>Bacteria</taxon>
        <taxon>Candidatus Kaiseribacteriota</taxon>
    </lineage>
</organism>
<sequence>MTAQLTFYGGAGTVTGANFLLDAGNPPAGGRILIDCGIREREQIADPQNYDAFPYDPKTIDALVVTHAHMDHIGRVPKLVRDGFRSPIYSTPATKEISAIMFEDALSIMKESAETRQFGMLYEEEDVARALSLWQVHEYHESFSIGDAKAEFLDAGHILGSAMAKLKRGERTIIFTGDLGNSPEPLLNDIESSEGANYVVIDSVYGDRVHEEREKRREHLREAVEETRRRGGVLLIPSFSIERTQILLFELNGMIEDGSMPKIPVYLDAPLAIRVTDVYRRYANLLNPVARGHFTSDDDPFSFPGLALTAQVKESLKIHNAPNPKIIIAGAGMSHGGRIREHEKRYLDDRKAAILFVGYQSPGSLGRRIQDGEKRVEIDHAHVRIRASVDTLSGYSGHADRDQLLRFIEKTAESLERVFVVMGEPKASLFLAQRARDFLGVEASVPEAGQSFLIDW</sequence>
<dbReference type="PANTHER" id="PTHR11203">
    <property type="entry name" value="CLEAVAGE AND POLYADENYLATION SPECIFICITY FACTOR FAMILY MEMBER"/>
    <property type="match status" value="1"/>
</dbReference>
<dbReference type="Gene3D" id="3.60.15.10">
    <property type="entry name" value="Ribonuclease Z/Hydroxyacylglutathione hydrolase-like"/>
    <property type="match status" value="1"/>
</dbReference>
<reference evidence="4 5" key="1">
    <citation type="journal article" date="2016" name="Nat. Commun.">
        <title>Thousands of microbial genomes shed light on interconnected biogeochemical processes in an aquifer system.</title>
        <authorList>
            <person name="Anantharaman K."/>
            <person name="Brown C.T."/>
            <person name="Hug L.A."/>
            <person name="Sharon I."/>
            <person name="Castelle C.J."/>
            <person name="Probst A.J."/>
            <person name="Thomas B.C."/>
            <person name="Singh A."/>
            <person name="Wilkins M.J."/>
            <person name="Karaoz U."/>
            <person name="Brodie E.L."/>
            <person name="Williams K.H."/>
            <person name="Hubbard S.S."/>
            <person name="Banfield J.F."/>
        </authorList>
    </citation>
    <scope>NUCLEOTIDE SEQUENCE [LARGE SCALE GENOMIC DNA]</scope>
</reference>
<feature type="domain" description="Metallo-beta-lactamase" evidence="2">
    <location>
        <begin position="15"/>
        <end position="239"/>
    </location>
</feature>
<dbReference type="PANTHER" id="PTHR11203:SF37">
    <property type="entry name" value="INTEGRATOR COMPLEX SUBUNIT 11"/>
    <property type="match status" value="1"/>
</dbReference>
<dbReference type="InterPro" id="IPR011108">
    <property type="entry name" value="RMMBL"/>
</dbReference>
<dbReference type="InterPro" id="IPR001279">
    <property type="entry name" value="Metallo-B-lactamas"/>
</dbReference>
<feature type="domain" description="Beta-Casp" evidence="3">
    <location>
        <begin position="244"/>
        <end position="369"/>
    </location>
</feature>
<dbReference type="SUPFAM" id="SSF56281">
    <property type="entry name" value="Metallo-hydrolase/oxidoreductase"/>
    <property type="match status" value="1"/>
</dbReference>
<comment type="caution">
    <text evidence="4">The sequence shown here is derived from an EMBL/GenBank/DDBJ whole genome shotgun (WGS) entry which is preliminary data.</text>
</comment>
<dbReference type="Pfam" id="PF10996">
    <property type="entry name" value="Beta-Casp"/>
    <property type="match status" value="1"/>
</dbReference>
<evidence type="ECO:0000259" key="3">
    <source>
        <dbReference type="SMART" id="SM01027"/>
    </source>
</evidence>
<dbReference type="SMART" id="SM01027">
    <property type="entry name" value="Beta-Casp"/>
    <property type="match status" value="1"/>
</dbReference>
<keyword evidence="1" id="KW-0378">Hydrolase</keyword>
<dbReference type="EMBL" id="MFLP01000037">
    <property type="protein sequence ID" value="OGG69180.1"/>
    <property type="molecule type" value="Genomic_DNA"/>
</dbReference>
<gene>
    <name evidence="4" type="ORF">A3F27_02350</name>
</gene>
<dbReference type="GO" id="GO:0004521">
    <property type="term" value="F:RNA endonuclease activity"/>
    <property type="evidence" value="ECO:0007669"/>
    <property type="project" value="TreeGrafter"/>
</dbReference>
<protein>
    <recommendedName>
        <fullName evidence="6">MBL fold hydrolase</fullName>
    </recommendedName>
</protein>
<dbReference type="InterPro" id="IPR022712">
    <property type="entry name" value="Beta_Casp"/>
</dbReference>
<dbReference type="InterPro" id="IPR036866">
    <property type="entry name" value="RibonucZ/Hydroxyglut_hydro"/>
</dbReference>
<dbReference type="SMART" id="SM00849">
    <property type="entry name" value="Lactamase_B"/>
    <property type="match status" value="1"/>
</dbReference>
<proteinExistence type="predicted"/>
<evidence type="ECO:0000313" key="4">
    <source>
        <dbReference type="EMBL" id="OGG69180.1"/>
    </source>
</evidence>
<dbReference type="Pfam" id="PF00753">
    <property type="entry name" value="Lactamase_B"/>
    <property type="match status" value="1"/>
</dbReference>
<dbReference type="CDD" id="cd16295">
    <property type="entry name" value="TTHA0252-CPSF-like_MBL-fold"/>
    <property type="match status" value="1"/>
</dbReference>
<evidence type="ECO:0000259" key="2">
    <source>
        <dbReference type="SMART" id="SM00849"/>
    </source>
</evidence>
<dbReference type="Pfam" id="PF07521">
    <property type="entry name" value="RMMBL"/>
    <property type="match status" value="1"/>
</dbReference>
<accession>A0A1F6E6L7</accession>